<comment type="caution">
    <text evidence="1">The sequence shown here is derived from an EMBL/GenBank/DDBJ whole genome shotgun (WGS) entry which is preliminary data.</text>
</comment>
<dbReference type="EMBL" id="RSCM01000001">
    <property type="protein sequence ID" value="RUS99653.1"/>
    <property type="molecule type" value="Genomic_DNA"/>
</dbReference>
<proteinExistence type="predicted"/>
<evidence type="ECO:0000313" key="2">
    <source>
        <dbReference type="Proteomes" id="UP000276103"/>
    </source>
</evidence>
<organism evidence="1 2">
    <name type="scientific">Trichormus variabilis SAG 1403-4b</name>
    <dbReference type="NCBI Taxonomy" id="447716"/>
    <lineage>
        <taxon>Bacteria</taxon>
        <taxon>Bacillati</taxon>
        <taxon>Cyanobacteriota</taxon>
        <taxon>Cyanophyceae</taxon>
        <taxon>Nostocales</taxon>
        <taxon>Nostocaceae</taxon>
        <taxon>Trichormus</taxon>
    </lineage>
</organism>
<dbReference type="OrthoDB" id="422386at2"/>
<protein>
    <submittedName>
        <fullName evidence="1">Uncharacterized protein</fullName>
    </submittedName>
</protein>
<dbReference type="RefSeq" id="WP_127051840.1">
    <property type="nucleotide sequence ID" value="NZ_RSCM01000001.1"/>
</dbReference>
<accession>A0A433V0N6</accession>
<gene>
    <name evidence="1" type="ORF">DSM107003_02370</name>
</gene>
<reference evidence="1 2" key="1">
    <citation type="journal article" date="2019" name="Genome Biol. Evol.">
        <title>Day and night: Metabolic profiles and evolutionary relationships of six axenic non-marine cyanobacteria.</title>
        <authorList>
            <person name="Will S.E."/>
            <person name="Henke P."/>
            <person name="Boedeker C."/>
            <person name="Huang S."/>
            <person name="Brinkmann H."/>
            <person name="Rohde M."/>
            <person name="Jarek M."/>
            <person name="Friedl T."/>
            <person name="Seufert S."/>
            <person name="Schumacher M."/>
            <person name="Overmann J."/>
            <person name="Neumann-Schaal M."/>
            <person name="Petersen J."/>
        </authorList>
    </citation>
    <scope>NUCLEOTIDE SEQUENCE [LARGE SCALE GENOMIC DNA]</scope>
    <source>
        <strain evidence="1 2">SAG 1403-4b</strain>
    </source>
</reference>
<sequence length="212" mass="24000">MINKINGLDIGSFFPSSVDLDLLEALLQAEDATYPWNPADEESEAYFSQLEQQFECQDLLAEDLTTRAENFYHHLDDIWSQVSHSQTDHDQQPSNRLQSALHRAFSTSVPSNWLNAIAQKAAEIITLEQSTSDKLVECVQALLPNWGTDDLLVLARPFAYAMRSNEQQNLVFVTKNIENRDWTSLSEIEQAKVSLAIADYAFKQLSSLQTES</sequence>
<evidence type="ECO:0000313" key="1">
    <source>
        <dbReference type="EMBL" id="RUS99653.1"/>
    </source>
</evidence>
<dbReference type="Proteomes" id="UP000276103">
    <property type="component" value="Unassembled WGS sequence"/>
</dbReference>
<keyword evidence="2" id="KW-1185">Reference proteome</keyword>
<dbReference type="AlphaFoldDB" id="A0A433V0N6"/>
<name>A0A433V0N6_ANAVA</name>